<dbReference type="PANTHER" id="PTHR33495">
    <property type="entry name" value="ANTI-SIGMA FACTOR ANTAGONIST TM_1081-RELATED-RELATED"/>
    <property type="match status" value="1"/>
</dbReference>
<organism evidence="4 5">
    <name type="scientific">Falsiroseomonas frigidaquae</name>
    <dbReference type="NCBI Taxonomy" id="487318"/>
    <lineage>
        <taxon>Bacteria</taxon>
        <taxon>Pseudomonadati</taxon>
        <taxon>Pseudomonadota</taxon>
        <taxon>Alphaproteobacteria</taxon>
        <taxon>Acetobacterales</taxon>
        <taxon>Roseomonadaceae</taxon>
        <taxon>Falsiroseomonas</taxon>
    </lineage>
</organism>
<keyword evidence="5" id="KW-1185">Reference proteome</keyword>
<dbReference type="CDD" id="cd07043">
    <property type="entry name" value="STAS_anti-anti-sigma_factors"/>
    <property type="match status" value="1"/>
</dbReference>
<gene>
    <name evidence="4" type="ORF">HB662_22100</name>
</gene>
<evidence type="ECO:0000313" key="5">
    <source>
        <dbReference type="Proteomes" id="UP000765160"/>
    </source>
</evidence>
<dbReference type="Proteomes" id="UP000765160">
    <property type="component" value="Unassembled WGS sequence"/>
</dbReference>
<comment type="similarity">
    <text evidence="1 2">Belongs to the anti-sigma-factor antagonist family.</text>
</comment>
<evidence type="ECO:0000259" key="3">
    <source>
        <dbReference type="PROSITE" id="PS50801"/>
    </source>
</evidence>
<dbReference type="PROSITE" id="PS50801">
    <property type="entry name" value="STAS"/>
    <property type="match status" value="1"/>
</dbReference>
<dbReference type="PANTHER" id="PTHR33495:SF2">
    <property type="entry name" value="ANTI-SIGMA FACTOR ANTAGONIST TM_1081-RELATED"/>
    <property type="match status" value="1"/>
</dbReference>
<dbReference type="InterPro" id="IPR003658">
    <property type="entry name" value="Anti-sigma_ant"/>
</dbReference>
<dbReference type="SUPFAM" id="SSF52091">
    <property type="entry name" value="SpoIIaa-like"/>
    <property type="match status" value="1"/>
</dbReference>
<evidence type="ECO:0000256" key="2">
    <source>
        <dbReference type="RuleBase" id="RU003749"/>
    </source>
</evidence>
<dbReference type="NCBIfam" id="TIGR00377">
    <property type="entry name" value="ant_ant_sig"/>
    <property type="match status" value="1"/>
</dbReference>
<dbReference type="EMBL" id="JAAVTX010000006">
    <property type="protein sequence ID" value="NKE47487.1"/>
    <property type="molecule type" value="Genomic_DNA"/>
</dbReference>
<dbReference type="Gene3D" id="3.30.750.24">
    <property type="entry name" value="STAS domain"/>
    <property type="match status" value="1"/>
</dbReference>
<reference evidence="4 5" key="1">
    <citation type="submission" date="2020-03" db="EMBL/GenBank/DDBJ databases">
        <title>Roseomonas selenitidurans sp. nov. isolated from soil.</title>
        <authorList>
            <person name="Liu H."/>
        </authorList>
    </citation>
    <scope>NUCLEOTIDE SEQUENCE [LARGE SCALE GENOMIC DNA]</scope>
    <source>
        <strain evidence="4 5">JCM 15073</strain>
    </source>
</reference>
<comment type="caution">
    <text evidence="4">The sequence shown here is derived from an EMBL/GenBank/DDBJ whole genome shotgun (WGS) entry which is preliminary data.</text>
</comment>
<accession>A0ABX1F552</accession>
<sequence length="113" mass="11885">MRFEVVEISSTANKVLLVGRLDATTVGQVETPFTAAVAASGRNALIDLTELEFLSSLGIRLLLSSARVVSRRGGTVVLFGAQPMVAEVLEAMALDQMLPLVGTEAEAMARLPG</sequence>
<name>A0ABX1F552_9PROT</name>
<dbReference type="InterPro" id="IPR036513">
    <property type="entry name" value="STAS_dom_sf"/>
</dbReference>
<dbReference type="InterPro" id="IPR002645">
    <property type="entry name" value="STAS_dom"/>
</dbReference>
<evidence type="ECO:0000256" key="1">
    <source>
        <dbReference type="ARBA" id="ARBA00009013"/>
    </source>
</evidence>
<proteinExistence type="inferred from homology"/>
<evidence type="ECO:0000313" key="4">
    <source>
        <dbReference type="EMBL" id="NKE47487.1"/>
    </source>
</evidence>
<dbReference type="Pfam" id="PF01740">
    <property type="entry name" value="STAS"/>
    <property type="match status" value="1"/>
</dbReference>
<dbReference type="RefSeq" id="WP_168052843.1">
    <property type="nucleotide sequence ID" value="NZ_JAATJR010000006.1"/>
</dbReference>
<protein>
    <recommendedName>
        <fullName evidence="2">Anti-sigma factor antagonist</fullName>
    </recommendedName>
</protein>
<feature type="domain" description="STAS" evidence="3">
    <location>
        <begin position="17"/>
        <end position="111"/>
    </location>
</feature>